<keyword evidence="6" id="KW-1133">Transmembrane helix</keyword>
<keyword evidence="2" id="KW-0547">Nucleotide-binding</keyword>
<keyword evidence="4" id="KW-0067">ATP-binding</keyword>
<dbReference type="Gene3D" id="1.10.510.10">
    <property type="entry name" value="Transferase(Phosphotransferase) domain 1"/>
    <property type="match status" value="1"/>
</dbReference>
<dbReference type="EMBL" id="BAAAGX010000007">
    <property type="protein sequence ID" value="GAA0233049.1"/>
    <property type="molecule type" value="Genomic_DNA"/>
</dbReference>
<name>A0ABP3DL25_9ACTN</name>
<dbReference type="Gene3D" id="3.30.200.20">
    <property type="entry name" value="Phosphorylase Kinase, domain 1"/>
    <property type="match status" value="1"/>
</dbReference>
<sequence length="617" mass="63661">MASPLRAGDPERLGPYRLVGRLGEGGQGAVYLGVTGDDARVAVKVLKAELVADTSARRRFGGEVDLARQVSSFCIAEVLDADLGGDPPYIVSEFVPGPSLASAVAAEGPRTGGALHRLAVGTVTALVAIHRAGVVHRDFKPHNVLLGPDGPRVIDFGIARSQDATVTAASGVLGSISYMSPEQIGGETVGPASDVFSWASTVVYAATGGHLFGNDSVPAVLRRILSDPPDLGGVPPSLVPVLSACLDKDPGRRPAASDVLLRLLGHDGPSTDAHALDARVIAETALSPRPQVPSGSPPGVTRRTPEPSAAGPIPVSGGYVPPTPVSAGHAPTAPMPVASGAGPSSAGSPSVEPSSGGSGAGRRRRVLWPGIALGVVIAVVAGISAVVLLRDDDSDRVGRGTAAPPRPPAATGDLLYRQTFDAQNDWDGYRYHPDAADPAEVTTRGYDPERGVYTMIARGEERSNQVASPFPAKDGADTALRDIAVGVTAQLADRSTGAGEVGLSCRGDEDTGTGYFFSLSREGAVRVVRQQDGTPTELLTTPGRATALGDDPVRLEAACRADRLTLWVNGTQAVDVRDPNPLPESPRVQAGVLVRLPDTGDDVIEVCFDNFTIYRAA</sequence>
<dbReference type="Gene3D" id="2.60.120.560">
    <property type="entry name" value="Exo-inulinase, domain 1"/>
    <property type="match status" value="1"/>
</dbReference>
<dbReference type="PANTHER" id="PTHR43289:SF34">
    <property type="entry name" value="SERINE_THREONINE-PROTEIN KINASE YBDM-RELATED"/>
    <property type="match status" value="1"/>
</dbReference>
<feature type="region of interest" description="Disordered" evidence="5">
    <location>
        <begin position="284"/>
        <end position="361"/>
    </location>
</feature>
<organism evidence="8 9">
    <name type="scientific">Cryptosporangium japonicum</name>
    <dbReference type="NCBI Taxonomy" id="80872"/>
    <lineage>
        <taxon>Bacteria</taxon>
        <taxon>Bacillati</taxon>
        <taxon>Actinomycetota</taxon>
        <taxon>Actinomycetes</taxon>
        <taxon>Cryptosporangiales</taxon>
        <taxon>Cryptosporangiaceae</taxon>
        <taxon>Cryptosporangium</taxon>
    </lineage>
</organism>
<evidence type="ECO:0000259" key="7">
    <source>
        <dbReference type="PROSITE" id="PS50011"/>
    </source>
</evidence>
<keyword evidence="1" id="KW-0808">Transferase</keyword>
<evidence type="ECO:0000256" key="5">
    <source>
        <dbReference type="SAM" id="MobiDB-lite"/>
    </source>
</evidence>
<dbReference type="InterPro" id="IPR008271">
    <property type="entry name" value="Ser/Thr_kinase_AS"/>
</dbReference>
<evidence type="ECO:0000256" key="1">
    <source>
        <dbReference type="ARBA" id="ARBA00022679"/>
    </source>
</evidence>
<evidence type="ECO:0000313" key="8">
    <source>
        <dbReference type="EMBL" id="GAA0233049.1"/>
    </source>
</evidence>
<keyword evidence="6" id="KW-0472">Membrane</keyword>
<feature type="domain" description="Protein kinase" evidence="7">
    <location>
        <begin position="16"/>
        <end position="269"/>
    </location>
</feature>
<dbReference type="SUPFAM" id="SSF56112">
    <property type="entry name" value="Protein kinase-like (PK-like)"/>
    <property type="match status" value="1"/>
</dbReference>
<dbReference type="CDD" id="cd14014">
    <property type="entry name" value="STKc_PknB_like"/>
    <property type="match status" value="1"/>
</dbReference>
<dbReference type="InterPro" id="IPR011009">
    <property type="entry name" value="Kinase-like_dom_sf"/>
</dbReference>
<dbReference type="PROSITE" id="PS50011">
    <property type="entry name" value="PROTEIN_KINASE_DOM"/>
    <property type="match status" value="1"/>
</dbReference>
<evidence type="ECO:0000256" key="2">
    <source>
        <dbReference type="ARBA" id="ARBA00022741"/>
    </source>
</evidence>
<reference evidence="9" key="1">
    <citation type="journal article" date="2019" name="Int. J. Syst. Evol. Microbiol.">
        <title>The Global Catalogue of Microorganisms (GCM) 10K type strain sequencing project: providing services to taxonomists for standard genome sequencing and annotation.</title>
        <authorList>
            <consortium name="The Broad Institute Genomics Platform"/>
            <consortium name="The Broad Institute Genome Sequencing Center for Infectious Disease"/>
            <person name="Wu L."/>
            <person name="Ma J."/>
        </authorList>
    </citation>
    <scope>NUCLEOTIDE SEQUENCE [LARGE SCALE GENOMIC DNA]</scope>
    <source>
        <strain evidence="9">JCM 10425</strain>
    </source>
</reference>
<dbReference type="Proteomes" id="UP001500967">
    <property type="component" value="Unassembled WGS sequence"/>
</dbReference>
<keyword evidence="3" id="KW-0418">Kinase</keyword>
<feature type="compositionally biased region" description="Low complexity" evidence="5">
    <location>
        <begin position="335"/>
        <end position="355"/>
    </location>
</feature>
<comment type="caution">
    <text evidence="8">The sequence shown here is derived from an EMBL/GenBank/DDBJ whole genome shotgun (WGS) entry which is preliminary data.</text>
</comment>
<accession>A0ABP3DL25</accession>
<proteinExistence type="predicted"/>
<dbReference type="PROSITE" id="PS00108">
    <property type="entry name" value="PROTEIN_KINASE_ST"/>
    <property type="match status" value="1"/>
</dbReference>
<evidence type="ECO:0000256" key="6">
    <source>
        <dbReference type="SAM" id="Phobius"/>
    </source>
</evidence>
<dbReference type="Pfam" id="PF00069">
    <property type="entry name" value="Pkinase"/>
    <property type="match status" value="1"/>
</dbReference>
<protein>
    <recommendedName>
        <fullName evidence="7">Protein kinase domain-containing protein</fullName>
    </recommendedName>
</protein>
<feature type="transmembrane region" description="Helical" evidence="6">
    <location>
        <begin position="366"/>
        <end position="389"/>
    </location>
</feature>
<dbReference type="RefSeq" id="WP_344648275.1">
    <property type="nucleotide sequence ID" value="NZ_BAAAGX010000007.1"/>
</dbReference>
<dbReference type="PANTHER" id="PTHR43289">
    <property type="entry name" value="MITOGEN-ACTIVATED PROTEIN KINASE KINASE KINASE 20-RELATED"/>
    <property type="match status" value="1"/>
</dbReference>
<keyword evidence="6" id="KW-0812">Transmembrane</keyword>
<evidence type="ECO:0000256" key="4">
    <source>
        <dbReference type="ARBA" id="ARBA00022840"/>
    </source>
</evidence>
<keyword evidence="9" id="KW-1185">Reference proteome</keyword>
<gene>
    <name evidence="8" type="ORF">GCM10009539_17990</name>
</gene>
<dbReference type="InterPro" id="IPR000719">
    <property type="entry name" value="Prot_kinase_dom"/>
</dbReference>
<evidence type="ECO:0000256" key="3">
    <source>
        <dbReference type="ARBA" id="ARBA00022777"/>
    </source>
</evidence>
<evidence type="ECO:0000313" key="9">
    <source>
        <dbReference type="Proteomes" id="UP001500967"/>
    </source>
</evidence>